<organism evidence="12 13">
    <name type="scientific">Pleuronectes platessa</name>
    <name type="common">European plaice</name>
    <dbReference type="NCBI Taxonomy" id="8262"/>
    <lineage>
        <taxon>Eukaryota</taxon>
        <taxon>Metazoa</taxon>
        <taxon>Chordata</taxon>
        <taxon>Craniata</taxon>
        <taxon>Vertebrata</taxon>
        <taxon>Euteleostomi</taxon>
        <taxon>Actinopterygii</taxon>
        <taxon>Neopterygii</taxon>
        <taxon>Teleostei</taxon>
        <taxon>Neoteleostei</taxon>
        <taxon>Acanthomorphata</taxon>
        <taxon>Carangaria</taxon>
        <taxon>Pleuronectiformes</taxon>
        <taxon>Pleuronectoidei</taxon>
        <taxon>Pleuronectidae</taxon>
        <taxon>Pleuronectes</taxon>
    </lineage>
</organism>
<keyword evidence="3" id="KW-0132">Cell division</keyword>
<dbReference type="InterPro" id="IPR046965">
    <property type="entry name" value="Cyclin_A/B-like"/>
</dbReference>
<evidence type="ECO:0000256" key="7">
    <source>
        <dbReference type="ARBA" id="ARBA00040980"/>
    </source>
</evidence>
<keyword evidence="13" id="KW-1185">Reference proteome</keyword>
<evidence type="ECO:0000256" key="8">
    <source>
        <dbReference type="RuleBase" id="RU000383"/>
    </source>
</evidence>
<dbReference type="InterPro" id="IPR013763">
    <property type="entry name" value="Cyclin-like_dom"/>
</dbReference>
<evidence type="ECO:0000256" key="9">
    <source>
        <dbReference type="SAM" id="MobiDB-lite"/>
    </source>
</evidence>
<dbReference type="InterPro" id="IPR048258">
    <property type="entry name" value="Cyclins_cyclin-box"/>
</dbReference>
<gene>
    <name evidence="12" type="ORF">PLEPLA_LOCUS1746</name>
</gene>
<dbReference type="Proteomes" id="UP001153269">
    <property type="component" value="Unassembled WGS sequence"/>
</dbReference>
<dbReference type="InterPro" id="IPR039361">
    <property type="entry name" value="Cyclin"/>
</dbReference>
<dbReference type="Pfam" id="PF02984">
    <property type="entry name" value="Cyclin_C"/>
    <property type="match status" value="1"/>
</dbReference>
<protein>
    <recommendedName>
        <fullName evidence="7">G2/mitotic-specific cyclin-B2</fullName>
    </recommendedName>
</protein>
<dbReference type="EMBL" id="CADEAL010000085">
    <property type="protein sequence ID" value="CAB1414043.1"/>
    <property type="molecule type" value="Genomic_DNA"/>
</dbReference>
<dbReference type="AlphaFoldDB" id="A0A9N7TLW2"/>
<evidence type="ECO:0000256" key="4">
    <source>
        <dbReference type="ARBA" id="ARBA00023127"/>
    </source>
</evidence>
<evidence type="ECO:0000256" key="3">
    <source>
        <dbReference type="ARBA" id="ARBA00022618"/>
    </source>
</evidence>
<dbReference type="Pfam" id="PF00134">
    <property type="entry name" value="Cyclin_N"/>
    <property type="match status" value="1"/>
</dbReference>
<name>A0A9N7TLW2_PLEPL</name>
<dbReference type="PIRSF" id="PIRSF001771">
    <property type="entry name" value="Cyclin_A_B_D_E"/>
    <property type="match status" value="1"/>
</dbReference>
<evidence type="ECO:0000313" key="13">
    <source>
        <dbReference type="Proteomes" id="UP001153269"/>
    </source>
</evidence>
<comment type="subunit">
    <text evidence="6">Interacts with the CDK1 protein kinase to form a serine/threonine kinase holoenzyme complex also known as maturation promoting factor (MPF). The cyclin subunit imparts substrate specificity to the complex.</text>
</comment>
<sequence length="408" mass="45661">MMNLSSSAPLRHSSKENVQPSSKVEASQAQRPKQRTVLGVLSENQQQRRSDSKGDRFSRPSSVSGSSQHTSLACTSSSGCDVNVEEAREVVLSASGQEVVTKSYHLATETAGLQNTDVRLLLGLSSSPYLESSMQSEVDDSLMSDEDLFVTEYAEDIHLHLRESEMRLRAKPGHLENHPEVTSSMRVVLVDWMVEVVQEYNLRLETLHLAVNYLDRFLSGTALVQRAKLQLVGTTALLIASKYEEIYPPKLNDFVYITDSTYTKGQLIRMEHFVLKVLAFKMAAPTMNQFLRLFMSIHPVSANTENLALYVAELSLMEIEPFLHYTSSIVAAAAFCLALYTVNESLWPDSLSVFTAYTMADIGPCLNELHKLFIRAESHPQQAITKKYKSSKYCHVSRITPPDTLLFP</sequence>
<dbReference type="GO" id="GO:0016538">
    <property type="term" value="F:cyclin-dependent protein serine/threonine kinase regulator activity"/>
    <property type="evidence" value="ECO:0007669"/>
    <property type="project" value="InterPro"/>
</dbReference>
<dbReference type="InterPro" id="IPR006671">
    <property type="entry name" value="Cyclin_N"/>
</dbReference>
<dbReference type="GO" id="GO:0051301">
    <property type="term" value="P:cell division"/>
    <property type="evidence" value="ECO:0007669"/>
    <property type="project" value="UniProtKB-KW"/>
</dbReference>
<feature type="region of interest" description="Disordered" evidence="9">
    <location>
        <begin position="1"/>
        <end position="79"/>
    </location>
</feature>
<comment type="similarity">
    <text evidence="2">Belongs to the cyclin family. Cyclin AB subfamily.</text>
</comment>
<comment type="caution">
    <text evidence="12">The sequence shown here is derived from an EMBL/GenBank/DDBJ whole genome shotgun (WGS) entry which is preliminary data.</text>
</comment>
<keyword evidence="4 8" id="KW-0195">Cyclin</keyword>
<feature type="domain" description="Cyclin-like" evidence="10">
    <location>
        <begin position="191"/>
        <end position="276"/>
    </location>
</feature>
<evidence type="ECO:0000256" key="6">
    <source>
        <dbReference type="ARBA" id="ARBA00025821"/>
    </source>
</evidence>
<reference evidence="12" key="1">
    <citation type="submission" date="2020-03" db="EMBL/GenBank/DDBJ databases">
        <authorList>
            <person name="Weist P."/>
        </authorList>
    </citation>
    <scope>NUCLEOTIDE SEQUENCE</scope>
</reference>
<feature type="domain" description="Cyclin C-terminal" evidence="11">
    <location>
        <begin position="285"/>
        <end position="402"/>
    </location>
</feature>
<dbReference type="Gene3D" id="1.10.472.10">
    <property type="entry name" value="Cyclin-like"/>
    <property type="match status" value="2"/>
</dbReference>
<evidence type="ECO:0000259" key="10">
    <source>
        <dbReference type="SMART" id="SM00385"/>
    </source>
</evidence>
<dbReference type="SMART" id="SM00385">
    <property type="entry name" value="CYCLIN"/>
    <property type="match status" value="2"/>
</dbReference>
<dbReference type="SMART" id="SM01332">
    <property type="entry name" value="Cyclin_C"/>
    <property type="match status" value="1"/>
</dbReference>
<evidence type="ECO:0000313" key="12">
    <source>
        <dbReference type="EMBL" id="CAB1414043.1"/>
    </source>
</evidence>
<feature type="compositionally biased region" description="Basic and acidic residues" evidence="9">
    <location>
        <begin position="46"/>
        <end position="58"/>
    </location>
</feature>
<dbReference type="SUPFAM" id="SSF47954">
    <property type="entry name" value="Cyclin-like"/>
    <property type="match status" value="2"/>
</dbReference>
<dbReference type="PROSITE" id="PS00292">
    <property type="entry name" value="CYCLINS"/>
    <property type="match status" value="1"/>
</dbReference>
<feature type="compositionally biased region" description="Polar residues" evidence="9">
    <location>
        <begin position="16"/>
        <end position="31"/>
    </location>
</feature>
<feature type="domain" description="Cyclin-like" evidence="10">
    <location>
        <begin position="289"/>
        <end position="371"/>
    </location>
</feature>
<evidence type="ECO:0000256" key="1">
    <source>
        <dbReference type="ARBA" id="ARBA00003222"/>
    </source>
</evidence>
<dbReference type="PANTHER" id="PTHR10177">
    <property type="entry name" value="CYCLINS"/>
    <property type="match status" value="1"/>
</dbReference>
<dbReference type="GO" id="GO:0044772">
    <property type="term" value="P:mitotic cell cycle phase transition"/>
    <property type="evidence" value="ECO:0007669"/>
    <property type="project" value="InterPro"/>
</dbReference>
<dbReference type="FunFam" id="1.10.472.10:FF:000001">
    <property type="entry name" value="G2/mitotic-specific cyclin"/>
    <property type="match status" value="1"/>
</dbReference>
<evidence type="ECO:0000259" key="11">
    <source>
        <dbReference type="SMART" id="SM01332"/>
    </source>
</evidence>
<dbReference type="InterPro" id="IPR004367">
    <property type="entry name" value="Cyclin_C-dom"/>
</dbReference>
<keyword evidence="5" id="KW-0131">Cell cycle</keyword>
<feature type="compositionally biased region" description="Polar residues" evidence="9">
    <location>
        <begin position="68"/>
        <end position="79"/>
    </location>
</feature>
<evidence type="ECO:0000256" key="5">
    <source>
        <dbReference type="ARBA" id="ARBA00023306"/>
    </source>
</evidence>
<evidence type="ECO:0000256" key="2">
    <source>
        <dbReference type="ARBA" id="ARBA00006955"/>
    </source>
</evidence>
<dbReference type="InterPro" id="IPR036915">
    <property type="entry name" value="Cyclin-like_sf"/>
</dbReference>
<comment type="function">
    <text evidence="1">Essential for the control of the cell cycle at the G2/M (mitosis) transition.</text>
</comment>
<proteinExistence type="inferred from homology"/>
<accession>A0A9N7TLW2</accession>